<dbReference type="GeneID" id="95594673"/>
<name>A0ABQ3SJQ2_9ACTN</name>
<comment type="caution">
    <text evidence="4">The sequence shown here is derived from an EMBL/GenBank/DDBJ whole genome shotgun (WGS) entry which is preliminary data.</text>
</comment>
<dbReference type="Pfam" id="PF00583">
    <property type="entry name" value="Acetyltransf_1"/>
    <property type="match status" value="1"/>
</dbReference>
<evidence type="ECO:0000313" key="5">
    <source>
        <dbReference type="Proteomes" id="UP000613974"/>
    </source>
</evidence>
<evidence type="ECO:0000259" key="3">
    <source>
        <dbReference type="PROSITE" id="PS51186"/>
    </source>
</evidence>
<dbReference type="InterPro" id="IPR000182">
    <property type="entry name" value="GNAT_dom"/>
</dbReference>
<accession>A0ABQ3SJQ2</accession>
<sequence>MLLTAAVDIDDVVASGAGAETAPGAGGFVLRRFRDGDSVEELTALLHRAYADHAAAGRVFFASYQSPEDTRHRLGKGECWVATWDGVPVGTVTVSAPHSTPSGYPAPEGAGSFWQLAVDPARRGSGLGRRLLALAEARIAALGSDHVVIDTSAQAAELVGWYRRRGYAPIGAWRWDVTNYDSVVLAKDLARRAA</sequence>
<dbReference type="RefSeq" id="WP_189744683.1">
    <property type="nucleotide sequence ID" value="NZ_BMRL01000016.1"/>
</dbReference>
<evidence type="ECO:0000256" key="1">
    <source>
        <dbReference type="ARBA" id="ARBA00022679"/>
    </source>
</evidence>
<gene>
    <name evidence="4" type="ORF">Snoj_22990</name>
</gene>
<organism evidence="4 5">
    <name type="scientific">Streptomyces nojiriensis</name>
    <dbReference type="NCBI Taxonomy" id="66374"/>
    <lineage>
        <taxon>Bacteria</taxon>
        <taxon>Bacillati</taxon>
        <taxon>Actinomycetota</taxon>
        <taxon>Actinomycetes</taxon>
        <taxon>Kitasatosporales</taxon>
        <taxon>Streptomycetaceae</taxon>
        <taxon>Streptomyces</taxon>
    </lineage>
</organism>
<dbReference type="InterPro" id="IPR016181">
    <property type="entry name" value="Acyl_CoA_acyltransferase"/>
</dbReference>
<keyword evidence="2" id="KW-0012">Acyltransferase</keyword>
<dbReference type="PANTHER" id="PTHR43877">
    <property type="entry name" value="AMINOALKYLPHOSPHONATE N-ACETYLTRANSFERASE-RELATED-RELATED"/>
    <property type="match status" value="1"/>
</dbReference>
<dbReference type="CDD" id="cd04301">
    <property type="entry name" value="NAT_SF"/>
    <property type="match status" value="1"/>
</dbReference>
<dbReference type="PANTHER" id="PTHR43877:SF2">
    <property type="entry name" value="AMINOALKYLPHOSPHONATE N-ACETYLTRANSFERASE-RELATED"/>
    <property type="match status" value="1"/>
</dbReference>
<feature type="domain" description="N-acetyltransferase" evidence="3">
    <location>
        <begin position="28"/>
        <end position="190"/>
    </location>
</feature>
<proteinExistence type="predicted"/>
<evidence type="ECO:0000313" key="4">
    <source>
        <dbReference type="EMBL" id="GHI68381.1"/>
    </source>
</evidence>
<keyword evidence="5" id="KW-1185">Reference proteome</keyword>
<keyword evidence="1" id="KW-0808">Transferase</keyword>
<dbReference type="InterPro" id="IPR050832">
    <property type="entry name" value="Bact_Acetyltransf"/>
</dbReference>
<dbReference type="PROSITE" id="PS51186">
    <property type="entry name" value="GNAT"/>
    <property type="match status" value="1"/>
</dbReference>
<evidence type="ECO:0000256" key="2">
    <source>
        <dbReference type="ARBA" id="ARBA00023315"/>
    </source>
</evidence>
<reference evidence="5" key="1">
    <citation type="submission" date="2023-07" db="EMBL/GenBank/DDBJ databases">
        <title>Whole genome shotgun sequence of Streptomyces nojiriensis NBRC 13794.</title>
        <authorList>
            <person name="Komaki H."/>
            <person name="Tamura T."/>
        </authorList>
    </citation>
    <scope>NUCLEOTIDE SEQUENCE [LARGE SCALE GENOMIC DNA]</scope>
    <source>
        <strain evidence="5">NBRC 13794</strain>
    </source>
</reference>
<dbReference type="SUPFAM" id="SSF55729">
    <property type="entry name" value="Acyl-CoA N-acyltransferases (Nat)"/>
    <property type="match status" value="1"/>
</dbReference>
<dbReference type="EMBL" id="BNEC01000003">
    <property type="protein sequence ID" value="GHI68381.1"/>
    <property type="molecule type" value="Genomic_DNA"/>
</dbReference>
<dbReference type="Gene3D" id="3.40.630.30">
    <property type="match status" value="1"/>
</dbReference>
<dbReference type="Proteomes" id="UP000613974">
    <property type="component" value="Unassembled WGS sequence"/>
</dbReference>
<protein>
    <recommendedName>
        <fullName evidence="3">N-acetyltransferase domain-containing protein</fullName>
    </recommendedName>
</protein>